<reference evidence="4" key="1">
    <citation type="submission" date="2020-12" db="EMBL/GenBank/DDBJ databases">
        <title>Clostridium thailandense sp. nov., a novel acetogenic bacterium isolated from peat land soil in Thailand.</title>
        <authorList>
            <person name="Chaikitkaew S."/>
            <person name="Birkeland N.K."/>
        </authorList>
    </citation>
    <scope>NUCLEOTIDE SEQUENCE</scope>
    <source>
        <strain evidence="4">PL3</strain>
    </source>
</reference>
<evidence type="ECO:0000259" key="3">
    <source>
        <dbReference type="Pfam" id="PF03976"/>
    </source>
</evidence>
<name>A0A949X149_9CLOT</name>
<dbReference type="PIRSF" id="PIRSF028756">
    <property type="entry name" value="PPK2_prd"/>
    <property type="match status" value="1"/>
</dbReference>
<evidence type="ECO:0000313" key="5">
    <source>
        <dbReference type="Proteomes" id="UP000694308"/>
    </source>
</evidence>
<dbReference type="InterPro" id="IPR022300">
    <property type="entry name" value="PPK2-rel_1"/>
</dbReference>
<dbReference type="PANTHER" id="PTHR34383">
    <property type="entry name" value="POLYPHOSPHATE:AMP PHOSPHOTRANSFERASE-RELATED"/>
    <property type="match status" value="1"/>
</dbReference>
<dbReference type="InterPro" id="IPR022488">
    <property type="entry name" value="PPK2-related"/>
</dbReference>
<protein>
    <submittedName>
        <fullName evidence="4">Polyphosphate kinase 2 family protein</fullName>
    </submittedName>
</protein>
<dbReference type="NCBIfam" id="TIGR03709">
    <property type="entry name" value="PPK2_rel_1"/>
    <property type="match status" value="1"/>
</dbReference>
<gene>
    <name evidence="4" type="ORF">I6U48_02760</name>
</gene>
<feature type="domain" description="Polyphosphate kinase-2-related" evidence="3">
    <location>
        <begin position="29"/>
        <end position="261"/>
    </location>
</feature>
<evidence type="ECO:0000256" key="1">
    <source>
        <dbReference type="ARBA" id="ARBA00022679"/>
    </source>
</evidence>
<dbReference type="PANTHER" id="PTHR34383:SF3">
    <property type="entry name" value="POLYPHOSPHATE:AMP PHOSPHOTRANSFERASE"/>
    <property type="match status" value="1"/>
</dbReference>
<proteinExistence type="predicted"/>
<dbReference type="Pfam" id="PF03976">
    <property type="entry name" value="PPK2"/>
    <property type="match status" value="1"/>
</dbReference>
<sequence>MNVSEFRVTNKSKFKLNDIKTSYTGDFNSKEDAQKHLIKNIEQMSEIQSKLYAQGKYGILIIFQAMDTGGKDSAIKHVMSGLNPQGTKVYSFKEPSAEELSHDYLWKAHKHIPERGQIGIFNRSYYEELLVVRVHNLIKNQRIPEEFITDSIWKKRFEQIKNFEKYLYENGIIPIKIFLHISKEEQKKRLLERINDKTKNWKFSESDIKERSHWDKYQQFYEEAIRETSSKSIPWFVVPADKKWFARLVISQIIIDKLEELKLEYPTLSKEQYDGLEECRKKLIEE</sequence>
<accession>A0A949X149</accession>
<dbReference type="Proteomes" id="UP000694308">
    <property type="component" value="Unassembled WGS sequence"/>
</dbReference>
<dbReference type="EMBL" id="JAEEGC010000011">
    <property type="protein sequence ID" value="MBV7271834.1"/>
    <property type="molecule type" value="Genomic_DNA"/>
</dbReference>
<dbReference type="RefSeq" id="WP_218318873.1">
    <property type="nucleotide sequence ID" value="NZ_JAEEGC010000011.1"/>
</dbReference>
<dbReference type="GO" id="GO:0016776">
    <property type="term" value="F:phosphotransferase activity, phosphate group as acceptor"/>
    <property type="evidence" value="ECO:0007669"/>
    <property type="project" value="InterPro"/>
</dbReference>
<organism evidence="4 5">
    <name type="scientific">Clostridium thailandense</name>
    <dbReference type="NCBI Taxonomy" id="2794346"/>
    <lineage>
        <taxon>Bacteria</taxon>
        <taxon>Bacillati</taxon>
        <taxon>Bacillota</taxon>
        <taxon>Clostridia</taxon>
        <taxon>Eubacteriales</taxon>
        <taxon>Clostridiaceae</taxon>
        <taxon>Clostridium</taxon>
    </lineage>
</organism>
<evidence type="ECO:0000313" key="4">
    <source>
        <dbReference type="EMBL" id="MBV7271834.1"/>
    </source>
</evidence>
<dbReference type="InterPro" id="IPR016898">
    <property type="entry name" value="Polyphosphate_phosphotransfera"/>
</dbReference>
<dbReference type="GO" id="GO:0016301">
    <property type="term" value="F:kinase activity"/>
    <property type="evidence" value="ECO:0007669"/>
    <property type="project" value="UniProtKB-KW"/>
</dbReference>
<evidence type="ECO:0000256" key="2">
    <source>
        <dbReference type="ARBA" id="ARBA00022777"/>
    </source>
</evidence>
<comment type="caution">
    <text evidence="4">The sequence shown here is derived from an EMBL/GenBank/DDBJ whole genome shotgun (WGS) entry which is preliminary data.</text>
</comment>
<keyword evidence="1" id="KW-0808">Transferase</keyword>
<keyword evidence="5" id="KW-1185">Reference proteome</keyword>
<dbReference type="AlphaFoldDB" id="A0A949X149"/>
<dbReference type="GO" id="GO:0006797">
    <property type="term" value="P:polyphosphate metabolic process"/>
    <property type="evidence" value="ECO:0007669"/>
    <property type="project" value="InterPro"/>
</dbReference>
<keyword evidence="2 4" id="KW-0418">Kinase</keyword>